<proteinExistence type="predicted"/>
<gene>
    <name evidence="2" type="ORF">COV05_01040</name>
</gene>
<evidence type="ECO:0000313" key="2">
    <source>
        <dbReference type="EMBL" id="PJE77181.1"/>
    </source>
</evidence>
<dbReference type="AlphaFoldDB" id="A0A2M8LIB4"/>
<accession>A0A2M8LIB4</accession>
<keyword evidence="1" id="KW-1133">Transmembrane helix</keyword>
<keyword evidence="1" id="KW-0472">Membrane</keyword>
<feature type="transmembrane region" description="Helical" evidence="1">
    <location>
        <begin position="12"/>
        <end position="33"/>
    </location>
</feature>
<dbReference type="Pfam" id="PF09527">
    <property type="entry name" value="ATPase_gene1"/>
    <property type="match status" value="1"/>
</dbReference>
<keyword evidence="1" id="KW-0812">Transmembrane</keyword>
<evidence type="ECO:0000256" key="1">
    <source>
        <dbReference type="SAM" id="Phobius"/>
    </source>
</evidence>
<evidence type="ECO:0008006" key="4">
    <source>
        <dbReference type="Google" id="ProtNLM"/>
    </source>
</evidence>
<reference evidence="3" key="1">
    <citation type="submission" date="2017-09" db="EMBL/GenBank/DDBJ databases">
        <title>Depth-based differentiation of microbial function through sediment-hosted aquifers and enrichment of novel symbionts in the deep terrestrial subsurface.</title>
        <authorList>
            <person name="Probst A.J."/>
            <person name="Ladd B."/>
            <person name="Jarett J.K."/>
            <person name="Geller-Mcgrath D.E."/>
            <person name="Sieber C.M.K."/>
            <person name="Emerson J.B."/>
            <person name="Anantharaman K."/>
            <person name="Thomas B.C."/>
            <person name="Malmstrom R."/>
            <person name="Stieglmeier M."/>
            <person name="Klingl A."/>
            <person name="Woyke T."/>
            <person name="Ryan C.M."/>
            <person name="Banfield J.F."/>
        </authorList>
    </citation>
    <scope>NUCLEOTIDE SEQUENCE [LARGE SCALE GENOMIC DNA]</scope>
</reference>
<name>A0A2M8LIB4_9BACT</name>
<protein>
    <recommendedName>
        <fullName evidence="4">AtpZ/AtpI family protein</fullName>
    </recommendedName>
</protein>
<sequence length="81" mass="9007">MSSDAPYYRLAGRIFADFSGTIAVPAVLGALSGKWLDERYGTEPLYLLILLTLALVFTGFAIVKKAKKYTVQYESLIKRKS</sequence>
<dbReference type="InterPro" id="IPR032820">
    <property type="entry name" value="ATPase_put"/>
</dbReference>
<evidence type="ECO:0000313" key="3">
    <source>
        <dbReference type="Proteomes" id="UP000231436"/>
    </source>
</evidence>
<dbReference type="Proteomes" id="UP000231436">
    <property type="component" value="Unassembled WGS sequence"/>
</dbReference>
<feature type="transmembrane region" description="Helical" evidence="1">
    <location>
        <begin position="45"/>
        <end position="63"/>
    </location>
</feature>
<organism evidence="2 3">
    <name type="scientific">Candidatus Uhrbacteria bacterium CG10_big_fil_rev_8_21_14_0_10_48_16</name>
    <dbReference type="NCBI Taxonomy" id="1975038"/>
    <lineage>
        <taxon>Bacteria</taxon>
        <taxon>Candidatus Uhriibacteriota</taxon>
    </lineage>
</organism>
<dbReference type="EMBL" id="PFEU01000006">
    <property type="protein sequence ID" value="PJE77181.1"/>
    <property type="molecule type" value="Genomic_DNA"/>
</dbReference>
<comment type="caution">
    <text evidence="2">The sequence shown here is derived from an EMBL/GenBank/DDBJ whole genome shotgun (WGS) entry which is preliminary data.</text>
</comment>